<dbReference type="AlphaFoldDB" id="A0A1M6WZF8"/>
<keyword evidence="2" id="KW-0808">Transferase</keyword>
<dbReference type="InterPro" id="IPR001525">
    <property type="entry name" value="C5_MeTfrase"/>
</dbReference>
<dbReference type="RefSeq" id="WP_073113332.1">
    <property type="nucleotide sequence ID" value="NZ_FQZY01000126.1"/>
</dbReference>
<evidence type="ECO:0000256" key="2">
    <source>
        <dbReference type="ARBA" id="ARBA00022679"/>
    </source>
</evidence>
<keyword evidence="3" id="KW-0680">Restriction system</keyword>
<dbReference type="STRING" id="1121950.SAMN02745243_04131"/>
<sequence length="489" mass="56975">MDKKVVILNDDLGTIALGFSRAGYGIKAIYIDEKEKGSIKVYKDNWNEQIFEVNWSEYRISDMEDADIYAGKIRFVGFSSAGRGNRKVENISQDVVKALEILNFKRPKEFMFRCNRISDRDESFRHFCTGVKTLGYQIGFNTVDINYLTGLPVKEKEYFIYGSLIKTDFNLKLLKETDSLNHMVKDIIEKDHIDDEWYYRLTPRYRIHIEGVVFPKVLCWNNNQYEEVEYVSWNPRMIPLVAVDNEVRKITHREVARLKGIPDNYYLDVSSKSWLYQKLMYSSNVLAIQQIASIFSDRRDFPIFENREVSKGLKFETIIQSYLKIKEVSLLDTGMGEGISADFRFTKETETFTLILKIYSGNTGIEKRIISACEKIMSNNFSDNSKVILVVGNVVKKETKKIAKEIYNVDIWDVENLLWMFEEFPQIISDFISILSFSVENIIPQEPDLEVFSKQAKKLYDSELQEALRKIEPGKEDAAKYEKLCIDIL</sequence>
<protein>
    <submittedName>
        <fullName evidence="4">Site-specific DNA-cytosine methylase</fullName>
    </submittedName>
</protein>
<evidence type="ECO:0000313" key="5">
    <source>
        <dbReference type="Proteomes" id="UP000184301"/>
    </source>
</evidence>
<dbReference type="Gene3D" id="3.90.120.10">
    <property type="entry name" value="DNA Methylase, subunit A, domain 2"/>
    <property type="match status" value="1"/>
</dbReference>
<dbReference type="GO" id="GO:0008168">
    <property type="term" value="F:methyltransferase activity"/>
    <property type="evidence" value="ECO:0007669"/>
    <property type="project" value="UniProtKB-KW"/>
</dbReference>
<proteinExistence type="predicted"/>
<keyword evidence="5" id="KW-1185">Reference proteome</keyword>
<evidence type="ECO:0000256" key="3">
    <source>
        <dbReference type="ARBA" id="ARBA00022747"/>
    </source>
</evidence>
<dbReference type="GO" id="GO:0009307">
    <property type="term" value="P:DNA restriction-modification system"/>
    <property type="evidence" value="ECO:0007669"/>
    <property type="project" value="UniProtKB-KW"/>
</dbReference>
<dbReference type="EMBL" id="FQZY01000126">
    <property type="protein sequence ID" value="SHK99066.1"/>
    <property type="molecule type" value="Genomic_DNA"/>
</dbReference>
<dbReference type="Pfam" id="PF00145">
    <property type="entry name" value="DNA_methylase"/>
    <property type="match status" value="1"/>
</dbReference>
<dbReference type="GO" id="GO:0032259">
    <property type="term" value="P:methylation"/>
    <property type="evidence" value="ECO:0007669"/>
    <property type="project" value="UniProtKB-KW"/>
</dbReference>
<dbReference type="Gene3D" id="3.40.50.150">
    <property type="entry name" value="Vaccinia Virus protein VP39"/>
    <property type="match status" value="1"/>
</dbReference>
<evidence type="ECO:0000256" key="1">
    <source>
        <dbReference type="ARBA" id="ARBA00022603"/>
    </source>
</evidence>
<gene>
    <name evidence="4" type="ORF">SAMN02745243_04131</name>
</gene>
<evidence type="ECO:0000313" key="4">
    <source>
        <dbReference type="EMBL" id="SHK99066.1"/>
    </source>
</evidence>
<dbReference type="InterPro" id="IPR029063">
    <property type="entry name" value="SAM-dependent_MTases_sf"/>
</dbReference>
<keyword evidence="1 4" id="KW-0489">Methyltransferase</keyword>
<dbReference type="Proteomes" id="UP000184301">
    <property type="component" value="Unassembled WGS sequence"/>
</dbReference>
<dbReference type="OrthoDB" id="6691177at2"/>
<reference evidence="4 5" key="1">
    <citation type="submission" date="2016-11" db="EMBL/GenBank/DDBJ databases">
        <authorList>
            <person name="Jaros S."/>
            <person name="Januszkiewicz K."/>
            <person name="Wedrychowicz H."/>
        </authorList>
    </citation>
    <scope>NUCLEOTIDE SEQUENCE [LARGE SCALE GENOMIC DNA]</scope>
    <source>
        <strain evidence="4 5">DSM 15480</strain>
    </source>
</reference>
<name>A0A1M6WZF8_9FIRM</name>
<organism evidence="4 5">
    <name type="scientific">Hespellia stercorisuis DSM 15480</name>
    <dbReference type="NCBI Taxonomy" id="1121950"/>
    <lineage>
        <taxon>Bacteria</taxon>
        <taxon>Bacillati</taxon>
        <taxon>Bacillota</taxon>
        <taxon>Clostridia</taxon>
        <taxon>Lachnospirales</taxon>
        <taxon>Lachnospiraceae</taxon>
        <taxon>Hespellia</taxon>
    </lineage>
</organism>
<accession>A0A1M6WZF8</accession>
<dbReference type="SUPFAM" id="SSF53335">
    <property type="entry name" value="S-adenosyl-L-methionine-dependent methyltransferases"/>
    <property type="match status" value="1"/>
</dbReference>